<proteinExistence type="predicted"/>
<dbReference type="Proteomes" id="UP001342418">
    <property type="component" value="Chromosome"/>
</dbReference>
<dbReference type="EMBL" id="CP030941">
    <property type="protein sequence ID" value="UUP16711.1"/>
    <property type="molecule type" value="Genomic_DNA"/>
</dbReference>
<accession>A0ABY5MHL3</accession>
<reference evidence="2 3" key="1">
    <citation type="submission" date="2018-07" db="EMBL/GenBank/DDBJ databases">
        <title>Genome sequence of Nitratireductor thuwali#1536.</title>
        <authorList>
            <person name="Michoud G."/>
            <person name="Merlino G."/>
            <person name="Sefrji F.O."/>
            <person name="Daffonchio D."/>
        </authorList>
    </citation>
    <scope>NUCLEOTIDE SEQUENCE [LARGE SCALE GENOMIC DNA]</scope>
    <source>
        <strain evidence="3">Nit1536</strain>
    </source>
</reference>
<sequence length="147" mass="16000">MQSRILASNDGQRTFALVLETGDEVMACLKDFAEREELSAAGLSAIGAFSSAVITYFDWDKKDYLRNPVDEQVEVASLNGDVALAPDGSRAIHIHTVLGKRDGTALAGHLAEARVRPTLEIILTESPVHLQKRFDPESGLVLIRPES</sequence>
<evidence type="ECO:0000313" key="3">
    <source>
        <dbReference type="Proteomes" id="UP001342418"/>
    </source>
</evidence>
<dbReference type="PROSITE" id="PS51742">
    <property type="entry name" value="PPC"/>
    <property type="match status" value="1"/>
</dbReference>
<dbReference type="InterPro" id="IPR025707">
    <property type="entry name" value="DNA_bp_PD1"/>
</dbReference>
<evidence type="ECO:0000259" key="1">
    <source>
        <dbReference type="PROSITE" id="PS51742"/>
    </source>
</evidence>
<dbReference type="InterPro" id="IPR005175">
    <property type="entry name" value="PPC_dom"/>
</dbReference>
<dbReference type="Gene3D" id="3.30.1330.80">
    <property type="entry name" value="Hypothetical protein, similar to alpha- acetolactate decarboxylase, domain 2"/>
    <property type="match status" value="1"/>
</dbReference>
<protein>
    <recommendedName>
        <fullName evidence="1">PPC domain-containing protein</fullName>
    </recommendedName>
</protein>
<evidence type="ECO:0000313" key="2">
    <source>
        <dbReference type="EMBL" id="UUP16711.1"/>
    </source>
</evidence>
<dbReference type="PANTHER" id="PTHR34988:SF1">
    <property type="entry name" value="DNA-BINDING PROTEIN"/>
    <property type="match status" value="1"/>
</dbReference>
<dbReference type="PIRSF" id="PIRSF016702">
    <property type="entry name" value="DNA_bp_PD1"/>
    <property type="match status" value="1"/>
</dbReference>
<dbReference type="Pfam" id="PF03479">
    <property type="entry name" value="PCC"/>
    <property type="match status" value="1"/>
</dbReference>
<name>A0ABY5MHL3_9HYPH</name>
<organism evidence="2 3">
    <name type="scientific">Nitratireductor thuwali</name>
    <dbReference type="NCBI Taxonomy" id="2267699"/>
    <lineage>
        <taxon>Bacteria</taxon>
        <taxon>Pseudomonadati</taxon>
        <taxon>Pseudomonadota</taxon>
        <taxon>Alphaproteobacteria</taxon>
        <taxon>Hyphomicrobiales</taxon>
        <taxon>Phyllobacteriaceae</taxon>
        <taxon>Nitratireductor</taxon>
    </lineage>
</organism>
<dbReference type="SUPFAM" id="SSF117856">
    <property type="entry name" value="AF0104/ALDC/Ptd012-like"/>
    <property type="match status" value="1"/>
</dbReference>
<feature type="domain" description="PPC" evidence="1">
    <location>
        <begin position="8"/>
        <end position="146"/>
    </location>
</feature>
<keyword evidence="3" id="KW-1185">Reference proteome</keyword>
<dbReference type="RefSeq" id="WP_338529116.1">
    <property type="nucleotide sequence ID" value="NZ_CP030941.1"/>
</dbReference>
<dbReference type="CDD" id="cd11378">
    <property type="entry name" value="DUF296"/>
    <property type="match status" value="1"/>
</dbReference>
<gene>
    <name evidence="2" type="ORF">NTH_01158</name>
</gene>
<dbReference type="PANTHER" id="PTHR34988">
    <property type="entry name" value="PROTEIN, PUTATIVE-RELATED"/>
    <property type="match status" value="1"/>
</dbReference>